<dbReference type="PANTHER" id="PTHR13224:SF6">
    <property type="entry name" value="MEDIATOR OF RNA POLYMERASE II TRANSCRIPTION SUBUNIT 16"/>
    <property type="match status" value="1"/>
</dbReference>
<evidence type="ECO:0000313" key="12">
    <source>
        <dbReference type="EMBL" id="KAF2145598.1"/>
    </source>
</evidence>
<dbReference type="EMBL" id="ML995477">
    <property type="protein sequence ID" value="KAF2145598.1"/>
    <property type="molecule type" value="Genomic_DNA"/>
</dbReference>
<evidence type="ECO:0000256" key="9">
    <source>
        <dbReference type="RuleBase" id="RU364149"/>
    </source>
</evidence>
<dbReference type="InterPro" id="IPR048338">
    <property type="entry name" value="Mediator_Med16"/>
</dbReference>
<name>A0A6A6BPG2_9PEZI</name>
<dbReference type="InterPro" id="IPR048339">
    <property type="entry name" value="Mediator_Med16_C"/>
</dbReference>
<keyword evidence="4 9" id="KW-0805">Transcription regulation</keyword>
<dbReference type="InterPro" id="IPR036322">
    <property type="entry name" value="WD40_repeat_dom_sf"/>
</dbReference>
<dbReference type="PANTHER" id="PTHR13224">
    <property type="entry name" value="THYROID HORMONE RECEPTOR-ASSOCIATED PROTEIN-RELATED"/>
    <property type="match status" value="1"/>
</dbReference>
<dbReference type="InterPro" id="IPR021665">
    <property type="entry name" value="Mediator_Med16_N"/>
</dbReference>
<comment type="subunit">
    <text evidence="9">Component of the Mediator complex.</text>
</comment>
<dbReference type="Pfam" id="PF20719">
    <property type="entry name" value="Med16_C"/>
    <property type="match status" value="1"/>
</dbReference>
<dbReference type="GO" id="GO:0045893">
    <property type="term" value="P:positive regulation of DNA-templated transcription"/>
    <property type="evidence" value="ECO:0007669"/>
    <property type="project" value="TreeGrafter"/>
</dbReference>
<organism evidence="12 13">
    <name type="scientific">Aplosporella prunicola CBS 121167</name>
    <dbReference type="NCBI Taxonomy" id="1176127"/>
    <lineage>
        <taxon>Eukaryota</taxon>
        <taxon>Fungi</taxon>
        <taxon>Dikarya</taxon>
        <taxon>Ascomycota</taxon>
        <taxon>Pezizomycotina</taxon>
        <taxon>Dothideomycetes</taxon>
        <taxon>Dothideomycetes incertae sedis</taxon>
        <taxon>Botryosphaeriales</taxon>
        <taxon>Aplosporellaceae</taxon>
        <taxon>Aplosporella</taxon>
    </lineage>
</organism>
<evidence type="ECO:0000256" key="4">
    <source>
        <dbReference type="ARBA" id="ARBA00023015"/>
    </source>
</evidence>
<evidence type="ECO:0000256" key="8">
    <source>
        <dbReference type="ARBA" id="ARBA00032015"/>
    </source>
</evidence>
<dbReference type="SUPFAM" id="SSF50978">
    <property type="entry name" value="WD40 repeat-like"/>
    <property type="match status" value="1"/>
</dbReference>
<dbReference type="GO" id="GO:0016592">
    <property type="term" value="C:mediator complex"/>
    <property type="evidence" value="ECO:0007669"/>
    <property type="project" value="InterPro"/>
</dbReference>
<dbReference type="Proteomes" id="UP000799438">
    <property type="component" value="Unassembled WGS sequence"/>
</dbReference>
<evidence type="ECO:0000256" key="3">
    <source>
        <dbReference type="ARBA" id="ARBA00019614"/>
    </source>
</evidence>
<feature type="domain" description="Mediator complex subunit 16 C-terminal" evidence="11">
    <location>
        <begin position="816"/>
        <end position="898"/>
    </location>
</feature>
<reference evidence="12" key="1">
    <citation type="journal article" date="2020" name="Stud. Mycol.">
        <title>101 Dothideomycetes genomes: a test case for predicting lifestyles and emergence of pathogens.</title>
        <authorList>
            <person name="Haridas S."/>
            <person name="Albert R."/>
            <person name="Binder M."/>
            <person name="Bloem J."/>
            <person name="Labutti K."/>
            <person name="Salamov A."/>
            <person name="Andreopoulos B."/>
            <person name="Baker S."/>
            <person name="Barry K."/>
            <person name="Bills G."/>
            <person name="Bluhm B."/>
            <person name="Cannon C."/>
            <person name="Castanera R."/>
            <person name="Culley D."/>
            <person name="Daum C."/>
            <person name="Ezra D."/>
            <person name="Gonzalez J."/>
            <person name="Henrissat B."/>
            <person name="Kuo A."/>
            <person name="Liang C."/>
            <person name="Lipzen A."/>
            <person name="Lutzoni F."/>
            <person name="Magnuson J."/>
            <person name="Mondo S."/>
            <person name="Nolan M."/>
            <person name="Ohm R."/>
            <person name="Pangilinan J."/>
            <person name="Park H.-J."/>
            <person name="Ramirez L."/>
            <person name="Alfaro M."/>
            <person name="Sun H."/>
            <person name="Tritt A."/>
            <person name="Yoshinaga Y."/>
            <person name="Zwiers L.-H."/>
            <person name="Turgeon B."/>
            <person name="Goodwin S."/>
            <person name="Spatafora J."/>
            <person name="Crous P."/>
            <person name="Grigoriev I."/>
        </authorList>
    </citation>
    <scope>NUCLEOTIDE SEQUENCE</scope>
    <source>
        <strain evidence="12">CBS 121167</strain>
    </source>
</reference>
<keyword evidence="6 9" id="KW-0804">Transcription</keyword>
<dbReference type="Pfam" id="PF11635">
    <property type="entry name" value="Med16_N"/>
    <property type="match status" value="1"/>
</dbReference>
<evidence type="ECO:0000259" key="10">
    <source>
        <dbReference type="Pfam" id="PF11635"/>
    </source>
</evidence>
<evidence type="ECO:0000313" key="13">
    <source>
        <dbReference type="Proteomes" id="UP000799438"/>
    </source>
</evidence>
<evidence type="ECO:0000259" key="11">
    <source>
        <dbReference type="Pfam" id="PF20719"/>
    </source>
</evidence>
<comment type="function">
    <text evidence="9">Component of the Mediator complex, a coactivator involved in the regulated transcription of nearly all RNA polymerase II-dependent genes. Mediator functions as a bridge to convey information from gene-specific regulatory proteins to the basal RNA polymerase II transcription machinery. Mediator is recruited to promoters by direct interactions with regulatory proteins and serves as a scaffold for the assembly of a functional preinitiation complex with RNA polymerase II and the general transcription factors.</text>
</comment>
<keyword evidence="7 9" id="KW-0539">Nucleus</keyword>
<protein>
    <recommendedName>
        <fullName evidence="3 9">Mediator of RNA polymerase II transcription subunit 16</fullName>
    </recommendedName>
    <alternativeName>
        <fullName evidence="8 9">Mediator complex subunit 16</fullName>
    </alternativeName>
</protein>
<evidence type="ECO:0000256" key="1">
    <source>
        <dbReference type="ARBA" id="ARBA00004123"/>
    </source>
</evidence>
<keyword evidence="13" id="KW-1185">Reference proteome</keyword>
<keyword evidence="5 9" id="KW-0010">Activator</keyword>
<feature type="domain" description="Mediator complex subunit Med16 N-terminal" evidence="10">
    <location>
        <begin position="146"/>
        <end position="479"/>
    </location>
</feature>
<proteinExistence type="inferred from homology"/>
<dbReference type="AlphaFoldDB" id="A0A6A6BPG2"/>
<gene>
    <name evidence="9" type="primary">MED16</name>
    <name evidence="12" type="ORF">K452DRAFT_264768</name>
</gene>
<comment type="subcellular location">
    <subcellularLocation>
        <location evidence="1 9">Nucleus</location>
    </subcellularLocation>
</comment>
<evidence type="ECO:0000256" key="2">
    <source>
        <dbReference type="ARBA" id="ARBA00006543"/>
    </source>
</evidence>
<sequence>MPLIMDDDQYMEDLFNESGPIPISVAPSPLRGLSQRLNELQESGCCQSISWSRSGCIASITRDGHGVNLRAFQRNPSDGKWALGDEVPLPIHTVHDEFPIVHVSWGHLGVDLAVIDAAGRILIFTAEPALDRMRLSRDNFTDQETETGAIVGLHWLPVYPQQHRYHMLWSADRDEGKWQYRMTSHQWKEPHNPIEGGSKAAFLCLTRGGTIRLLFQAEGNHWLDATAELEASNSAKDAFTHASFASDQENSLLLVAHSESGTLHVFRVKINWNIPPNRQRIDPPPTPILEVTALKSEENCLPLSTGFDAGGGSLEPNHRLSQPAQLTHLMFVPTGPEPGPHTGISHPTVMAVFCHTPAAATSLMDQAQQSQQPFSILARWELRETRNSLHPAFEQLTAKKRSSNTGGQRQSLEFQRQPDIVMNSVTLGIWSLDFHTKFAIFQSNGTTEFRDRYTMERMVADFNEEKVSSLIQAGFDFSKHEPALHLALSPSACIAALVQHDGTITLKNMEYGLGPLTSKENDPKISAAMSALVLQYSSASLQYSSTDDLFAIMPPDIDLDLARAFLIGTHYSTNVTADYTAEELPQKTLQQIFSNSLLRGSLSAQNLIGTGTDGKRNLSAKLAWIALNLRLTSWNLAMAVRTKPEALSQEAAKAITGPVKWTTDVMVYILDELIELSKRCKGHEGDREFIQQKLQEMNSPAIFLLLCSYPRALFRVSRGPLQALLSASQMQVRFAPTVLHRATFNALLATVINSPVQPPPMAFMVQETDQAVRKVYAATQLSIEQRKAIEREMLIKAEIPGLLMPVVTGLLTTVVDKVLDMVNPANVMFHDLRWLCLHEDGRSIRWAQENTVDVLRKAVLSEKEGKRRRCTRCGNIMEDLDSWLGMPQNKCACAGAWSQMTRKV</sequence>
<comment type="similarity">
    <text evidence="2 9">Belongs to the Mediator complex subunit 16 family.</text>
</comment>
<evidence type="ECO:0000256" key="5">
    <source>
        <dbReference type="ARBA" id="ARBA00023159"/>
    </source>
</evidence>
<evidence type="ECO:0000256" key="6">
    <source>
        <dbReference type="ARBA" id="ARBA00023163"/>
    </source>
</evidence>
<evidence type="ECO:0000256" key="7">
    <source>
        <dbReference type="ARBA" id="ARBA00023242"/>
    </source>
</evidence>
<accession>A0A6A6BPG2</accession>
<dbReference type="OrthoDB" id="4139168at2759"/>